<sequence>MYVFSKARLSRKNNTRQIDQMPPPGFAPPPMSFGQQPGMPPMPMGFMPPPGFPGQYPPPQWPQQ</sequence>
<feature type="compositionally biased region" description="Pro residues" evidence="1">
    <location>
        <begin position="21"/>
        <end position="31"/>
    </location>
</feature>
<protein>
    <submittedName>
        <fullName evidence="2">Uncharacterized protein</fullName>
    </submittedName>
</protein>
<evidence type="ECO:0000313" key="3">
    <source>
        <dbReference type="Proteomes" id="UP000193642"/>
    </source>
</evidence>
<evidence type="ECO:0000313" key="2">
    <source>
        <dbReference type="EMBL" id="ORY46782.1"/>
    </source>
</evidence>
<accession>A0A1Y2CID8</accession>
<evidence type="ECO:0000256" key="1">
    <source>
        <dbReference type="SAM" id="MobiDB-lite"/>
    </source>
</evidence>
<feature type="region of interest" description="Disordered" evidence="1">
    <location>
        <begin position="1"/>
        <end position="64"/>
    </location>
</feature>
<proteinExistence type="predicted"/>
<feature type="compositionally biased region" description="Pro residues" evidence="1">
    <location>
        <begin position="38"/>
        <end position="64"/>
    </location>
</feature>
<keyword evidence="3" id="KW-1185">Reference proteome</keyword>
<organism evidence="2 3">
    <name type="scientific">Rhizoclosmatium globosum</name>
    <dbReference type="NCBI Taxonomy" id="329046"/>
    <lineage>
        <taxon>Eukaryota</taxon>
        <taxon>Fungi</taxon>
        <taxon>Fungi incertae sedis</taxon>
        <taxon>Chytridiomycota</taxon>
        <taxon>Chytridiomycota incertae sedis</taxon>
        <taxon>Chytridiomycetes</taxon>
        <taxon>Chytridiales</taxon>
        <taxon>Chytriomycetaceae</taxon>
        <taxon>Rhizoclosmatium</taxon>
    </lineage>
</organism>
<dbReference type="Proteomes" id="UP000193642">
    <property type="component" value="Unassembled WGS sequence"/>
</dbReference>
<comment type="caution">
    <text evidence="2">The sequence shown here is derived from an EMBL/GenBank/DDBJ whole genome shotgun (WGS) entry which is preliminary data.</text>
</comment>
<dbReference type="AlphaFoldDB" id="A0A1Y2CID8"/>
<name>A0A1Y2CID8_9FUNG</name>
<dbReference type="EMBL" id="MCGO01000015">
    <property type="protein sequence ID" value="ORY46782.1"/>
    <property type="molecule type" value="Genomic_DNA"/>
</dbReference>
<gene>
    <name evidence="2" type="ORF">BCR33DRAFT_696491</name>
</gene>
<reference evidence="2 3" key="1">
    <citation type="submission" date="2016-07" db="EMBL/GenBank/DDBJ databases">
        <title>Pervasive Adenine N6-methylation of Active Genes in Fungi.</title>
        <authorList>
            <consortium name="DOE Joint Genome Institute"/>
            <person name="Mondo S.J."/>
            <person name="Dannebaum R.O."/>
            <person name="Kuo R.C."/>
            <person name="Labutti K."/>
            <person name="Haridas S."/>
            <person name="Kuo A."/>
            <person name="Salamov A."/>
            <person name="Ahrendt S.R."/>
            <person name="Lipzen A."/>
            <person name="Sullivan W."/>
            <person name="Andreopoulos W.B."/>
            <person name="Clum A."/>
            <person name="Lindquist E."/>
            <person name="Daum C."/>
            <person name="Ramamoorthy G.K."/>
            <person name="Gryganskyi A."/>
            <person name="Culley D."/>
            <person name="Magnuson J.K."/>
            <person name="James T.Y."/>
            <person name="O'Malley M.A."/>
            <person name="Stajich J.E."/>
            <person name="Spatafora J.W."/>
            <person name="Visel A."/>
            <person name="Grigoriev I.V."/>
        </authorList>
    </citation>
    <scope>NUCLEOTIDE SEQUENCE [LARGE SCALE GENOMIC DNA]</scope>
    <source>
        <strain evidence="2 3">JEL800</strain>
    </source>
</reference>